<keyword evidence="3" id="KW-1185">Reference proteome</keyword>
<dbReference type="PANTHER" id="PTHR33327:SF3">
    <property type="entry name" value="RNA-DIRECTED DNA POLYMERASE"/>
    <property type="match status" value="1"/>
</dbReference>
<dbReference type="PANTHER" id="PTHR33327">
    <property type="entry name" value="ENDONUCLEASE"/>
    <property type="match status" value="1"/>
</dbReference>
<dbReference type="RefSeq" id="XP_024875977.1">
    <property type="nucleotide sequence ID" value="XM_025020209.1"/>
</dbReference>
<dbReference type="GeneID" id="112457276"/>
<evidence type="ECO:0000259" key="2">
    <source>
        <dbReference type="Pfam" id="PF23055"/>
    </source>
</evidence>
<protein>
    <submittedName>
        <fullName evidence="4">Uncharacterized protein LOC112457276</fullName>
    </submittedName>
</protein>
<evidence type="ECO:0000256" key="1">
    <source>
        <dbReference type="SAM" id="MobiDB-lite"/>
    </source>
</evidence>
<feature type="region of interest" description="Disordered" evidence="1">
    <location>
        <begin position="196"/>
        <end position="220"/>
    </location>
</feature>
<feature type="domain" description="DUF7041" evidence="2">
    <location>
        <begin position="47"/>
        <end position="131"/>
    </location>
</feature>
<dbReference type="OrthoDB" id="7700887at2759"/>
<sequence length="237" mass="26019">MSDAAFQNRAEAAEAQLNAQGPDTVTSDAIDNNILIPCIDNLWVPKLPPFSQVDPELWFIQAEILMRNSRITAEFTKADTVLAALDVEVWGHVRDIIALDPSPTDIYKQIKARIIAAYAPSVEAKLRKLLTGQVGTDGKPSLILSRLRSLNNGNLDDKVIKSIFLDHLLPNHRAILIATEITDLNRLAETADRMAESNIGGESHASAVSKGNSPPPAKTEMQQLRDMMADMLALFKK</sequence>
<dbReference type="Pfam" id="PF23055">
    <property type="entry name" value="DUF7041"/>
    <property type="match status" value="1"/>
</dbReference>
<reference evidence="4" key="1">
    <citation type="submission" date="2025-08" db="UniProtKB">
        <authorList>
            <consortium name="RefSeq"/>
        </authorList>
    </citation>
    <scope>IDENTIFICATION</scope>
    <source>
        <tissue evidence="4">Whole body</tissue>
    </source>
</reference>
<evidence type="ECO:0000313" key="3">
    <source>
        <dbReference type="Proteomes" id="UP000504618"/>
    </source>
</evidence>
<accession>A0A6J1Q1F4</accession>
<proteinExistence type="predicted"/>
<feature type="non-terminal residue" evidence="4">
    <location>
        <position position="237"/>
    </location>
</feature>
<organism evidence="3 4">
    <name type="scientific">Temnothorax curvispinosus</name>
    <dbReference type="NCBI Taxonomy" id="300111"/>
    <lineage>
        <taxon>Eukaryota</taxon>
        <taxon>Metazoa</taxon>
        <taxon>Ecdysozoa</taxon>
        <taxon>Arthropoda</taxon>
        <taxon>Hexapoda</taxon>
        <taxon>Insecta</taxon>
        <taxon>Pterygota</taxon>
        <taxon>Neoptera</taxon>
        <taxon>Endopterygota</taxon>
        <taxon>Hymenoptera</taxon>
        <taxon>Apocrita</taxon>
        <taxon>Aculeata</taxon>
        <taxon>Formicoidea</taxon>
        <taxon>Formicidae</taxon>
        <taxon>Myrmicinae</taxon>
        <taxon>Temnothorax</taxon>
    </lineage>
</organism>
<dbReference type="InterPro" id="IPR055469">
    <property type="entry name" value="DUF7041"/>
</dbReference>
<dbReference type="Proteomes" id="UP000504618">
    <property type="component" value="Unplaced"/>
</dbReference>
<name>A0A6J1Q1F4_9HYME</name>
<dbReference type="AlphaFoldDB" id="A0A6J1Q1F4"/>
<evidence type="ECO:0000313" key="4">
    <source>
        <dbReference type="RefSeq" id="XP_024875977.1"/>
    </source>
</evidence>
<gene>
    <name evidence="4" type="primary">LOC112457276</name>
</gene>